<evidence type="ECO:0000256" key="1">
    <source>
        <dbReference type="SAM" id="MobiDB-lite"/>
    </source>
</evidence>
<sequence length="273" mass="29462">MNMSKQSMQNVPHTTSSPHPCIMARKTDKKGKGSVGKGSSGNLDDAPPAPAPATAAASVPDVAPVAETESPVEPEARQESSRSVLPEPVESAEAQSQLREALEEIAALKKQLAERDEEIAVLKKTSSGSTPAPADFSHEMTKLQERLALLRKEQMEADAAKEAAWLQLKGVIADITKLAATPPSSSLPVEGGHAMCVGTLHTDKIPPLVRVKEYTYRIKNIQCRPASCHRPAPGAVGRMCQFCMQEHQSWEALTFRRRRPAQPSRTPSCSFPA</sequence>
<evidence type="ECO:0000313" key="3">
    <source>
        <dbReference type="Proteomes" id="UP000485058"/>
    </source>
</evidence>
<gene>
    <name evidence="2" type="ORF">HaLaN_02385</name>
</gene>
<proteinExistence type="predicted"/>
<evidence type="ECO:0000313" key="2">
    <source>
        <dbReference type="EMBL" id="GFH07566.1"/>
    </source>
</evidence>
<feature type="region of interest" description="Disordered" evidence="1">
    <location>
        <begin position="1"/>
        <end position="96"/>
    </location>
</feature>
<protein>
    <submittedName>
        <fullName evidence="2">Uncharacterized protein</fullName>
    </submittedName>
</protein>
<comment type="caution">
    <text evidence="2">The sequence shown here is derived from an EMBL/GenBank/DDBJ whole genome shotgun (WGS) entry which is preliminary data.</text>
</comment>
<keyword evidence="3" id="KW-1185">Reference proteome</keyword>
<reference evidence="2 3" key="1">
    <citation type="submission" date="2020-02" db="EMBL/GenBank/DDBJ databases">
        <title>Draft genome sequence of Haematococcus lacustris strain NIES-144.</title>
        <authorList>
            <person name="Morimoto D."/>
            <person name="Nakagawa S."/>
            <person name="Yoshida T."/>
            <person name="Sawayama S."/>
        </authorList>
    </citation>
    <scope>NUCLEOTIDE SEQUENCE [LARGE SCALE GENOMIC DNA]</scope>
    <source>
        <strain evidence="2 3">NIES-144</strain>
    </source>
</reference>
<dbReference type="AlphaFoldDB" id="A0A699YKX3"/>
<dbReference type="EMBL" id="BLLF01000103">
    <property type="protein sequence ID" value="GFH07566.1"/>
    <property type="molecule type" value="Genomic_DNA"/>
</dbReference>
<dbReference type="Proteomes" id="UP000485058">
    <property type="component" value="Unassembled WGS sequence"/>
</dbReference>
<name>A0A699YKX3_HAELA</name>
<feature type="compositionally biased region" description="Low complexity" evidence="1">
    <location>
        <begin position="40"/>
        <end position="66"/>
    </location>
</feature>
<organism evidence="2 3">
    <name type="scientific">Haematococcus lacustris</name>
    <name type="common">Green alga</name>
    <name type="synonym">Haematococcus pluvialis</name>
    <dbReference type="NCBI Taxonomy" id="44745"/>
    <lineage>
        <taxon>Eukaryota</taxon>
        <taxon>Viridiplantae</taxon>
        <taxon>Chlorophyta</taxon>
        <taxon>core chlorophytes</taxon>
        <taxon>Chlorophyceae</taxon>
        <taxon>CS clade</taxon>
        <taxon>Chlamydomonadales</taxon>
        <taxon>Haematococcaceae</taxon>
        <taxon>Haematococcus</taxon>
    </lineage>
</organism>
<feature type="compositionally biased region" description="Polar residues" evidence="1">
    <location>
        <begin position="1"/>
        <end position="18"/>
    </location>
</feature>
<accession>A0A699YKX3</accession>